<dbReference type="AlphaFoldDB" id="A0A5B7IGA9"/>
<evidence type="ECO:0000313" key="2">
    <source>
        <dbReference type="Proteomes" id="UP000324222"/>
    </source>
</evidence>
<gene>
    <name evidence="1" type="ORF">E2C01_079189</name>
</gene>
<dbReference type="EMBL" id="VSRR010065462">
    <property type="protein sequence ID" value="MPC84451.1"/>
    <property type="molecule type" value="Genomic_DNA"/>
</dbReference>
<dbReference type="Proteomes" id="UP000324222">
    <property type="component" value="Unassembled WGS sequence"/>
</dbReference>
<accession>A0A5B7IGA9</accession>
<organism evidence="1 2">
    <name type="scientific">Portunus trituberculatus</name>
    <name type="common">Swimming crab</name>
    <name type="synonym">Neptunus trituberculatus</name>
    <dbReference type="NCBI Taxonomy" id="210409"/>
    <lineage>
        <taxon>Eukaryota</taxon>
        <taxon>Metazoa</taxon>
        <taxon>Ecdysozoa</taxon>
        <taxon>Arthropoda</taxon>
        <taxon>Crustacea</taxon>
        <taxon>Multicrustacea</taxon>
        <taxon>Malacostraca</taxon>
        <taxon>Eumalacostraca</taxon>
        <taxon>Eucarida</taxon>
        <taxon>Decapoda</taxon>
        <taxon>Pleocyemata</taxon>
        <taxon>Brachyura</taxon>
        <taxon>Eubrachyura</taxon>
        <taxon>Portunoidea</taxon>
        <taxon>Portunidae</taxon>
        <taxon>Portuninae</taxon>
        <taxon>Portunus</taxon>
    </lineage>
</organism>
<sequence length="97" mass="10644">MSDIWYMTPKGNHKNVCCLVLLTVVGSKSTRDANPTRTSLLRSSVAVTELNKPEITVRALGVHEESSLANGRDRKGLGLMPIHCTELIKTFSSVQFS</sequence>
<name>A0A5B7IGA9_PORTR</name>
<protein>
    <submittedName>
        <fullName evidence="1">Uncharacterized protein</fullName>
    </submittedName>
</protein>
<keyword evidence="2" id="KW-1185">Reference proteome</keyword>
<proteinExistence type="predicted"/>
<comment type="caution">
    <text evidence="1">The sequence shown here is derived from an EMBL/GenBank/DDBJ whole genome shotgun (WGS) entry which is preliminary data.</text>
</comment>
<evidence type="ECO:0000313" key="1">
    <source>
        <dbReference type="EMBL" id="MPC84451.1"/>
    </source>
</evidence>
<reference evidence="1 2" key="1">
    <citation type="submission" date="2019-05" db="EMBL/GenBank/DDBJ databases">
        <title>Another draft genome of Portunus trituberculatus and its Hox gene families provides insights of decapod evolution.</title>
        <authorList>
            <person name="Jeong J.-H."/>
            <person name="Song I."/>
            <person name="Kim S."/>
            <person name="Choi T."/>
            <person name="Kim D."/>
            <person name="Ryu S."/>
            <person name="Kim W."/>
        </authorList>
    </citation>
    <scope>NUCLEOTIDE SEQUENCE [LARGE SCALE GENOMIC DNA]</scope>
    <source>
        <tissue evidence="1">Muscle</tissue>
    </source>
</reference>